<sequence>MNKISAILIAFCLTIAWAQGQTFKPSANPEKVFQELRKTSQEVNSIQAAFTEEKFLAVLKEPEHSSGNFYYKKNDKMRWEQKSPVKYVILINGDRLRVQEAGKEKSVGQAGRIAAQIKELMIGLVNGDFQQNKAFSQSAMESADQYMVVLTPVNRRLKNIYSKITMVFPKSTMHLKELSFYEKGGDKSVMKFQNEKFNQPIDDNLFINL</sequence>
<proteinExistence type="predicted"/>
<dbReference type="AlphaFoldDB" id="A0A9X1TZ20"/>
<dbReference type="CDD" id="cd16325">
    <property type="entry name" value="LolA"/>
    <property type="match status" value="1"/>
</dbReference>
<evidence type="ECO:0000313" key="4">
    <source>
        <dbReference type="Proteomes" id="UP001139411"/>
    </source>
</evidence>
<evidence type="ECO:0000256" key="1">
    <source>
        <dbReference type="ARBA" id="ARBA00022729"/>
    </source>
</evidence>
<keyword evidence="1 2" id="KW-0732">Signal</keyword>
<dbReference type="EMBL" id="JAKFFV010000002">
    <property type="protein sequence ID" value="MCF2496811.1"/>
    <property type="molecule type" value="Genomic_DNA"/>
</dbReference>
<dbReference type="InterPro" id="IPR004564">
    <property type="entry name" value="OM_lipoprot_carrier_LolA-like"/>
</dbReference>
<name>A0A9X1TZ20_9BACT</name>
<dbReference type="Proteomes" id="UP001139411">
    <property type="component" value="Unassembled WGS sequence"/>
</dbReference>
<accession>A0A9X1TZ20</accession>
<feature type="chain" id="PRO_5040974807" evidence="2">
    <location>
        <begin position="19"/>
        <end position="209"/>
    </location>
</feature>
<keyword evidence="3" id="KW-0449">Lipoprotein</keyword>
<feature type="signal peptide" evidence="2">
    <location>
        <begin position="1"/>
        <end position="18"/>
    </location>
</feature>
<dbReference type="RefSeq" id="WP_235176451.1">
    <property type="nucleotide sequence ID" value="NZ_JAKFFV010000002.1"/>
</dbReference>
<dbReference type="PANTHER" id="PTHR35869">
    <property type="entry name" value="OUTER-MEMBRANE LIPOPROTEIN CARRIER PROTEIN"/>
    <property type="match status" value="1"/>
</dbReference>
<organism evidence="3 4">
    <name type="scientific">Dyadobacter chenhuakuii</name>
    <dbReference type="NCBI Taxonomy" id="2909339"/>
    <lineage>
        <taxon>Bacteria</taxon>
        <taxon>Pseudomonadati</taxon>
        <taxon>Bacteroidota</taxon>
        <taxon>Cytophagia</taxon>
        <taxon>Cytophagales</taxon>
        <taxon>Spirosomataceae</taxon>
        <taxon>Dyadobacter</taxon>
    </lineage>
</organism>
<gene>
    <name evidence="3" type="ORF">L0661_00735</name>
</gene>
<protein>
    <submittedName>
        <fullName evidence="3">Outer membrane lipoprotein carrier protein LolA</fullName>
    </submittedName>
</protein>
<reference evidence="3" key="1">
    <citation type="submission" date="2022-01" db="EMBL/GenBank/DDBJ databases">
        <title>Novel species in genus Dyadobacter.</title>
        <authorList>
            <person name="Ma C."/>
        </authorList>
    </citation>
    <scope>NUCLEOTIDE SEQUENCE</scope>
    <source>
        <strain evidence="3">CY357</strain>
    </source>
</reference>
<evidence type="ECO:0000256" key="2">
    <source>
        <dbReference type="SAM" id="SignalP"/>
    </source>
</evidence>
<dbReference type="SUPFAM" id="SSF89392">
    <property type="entry name" value="Prokaryotic lipoproteins and lipoprotein localization factors"/>
    <property type="match status" value="1"/>
</dbReference>
<comment type="caution">
    <text evidence="3">The sequence shown here is derived from an EMBL/GenBank/DDBJ whole genome shotgun (WGS) entry which is preliminary data.</text>
</comment>
<evidence type="ECO:0000313" key="3">
    <source>
        <dbReference type="EMBL" id="MCF2496811.1"/>
    </source>
</evidence>
<dbReference type="PANTHER" id="PTHR35869:SF1">
    <property type="entry name" value="OUTER-MEMBRANE LIPOPROTEIN CARRIER PROTEIN"/>
    <property type="match status" value="1"/>
</dbReference>
<dbReference type="Gene3D" id="2.50.20.10">
    <property type="entry name" value="Lipoprotein localisation LolA/LolB/LppX"/>
    <property type="match status" value="1"/>
</dbReference>
<dbReference type="Pfam" id="PF03548">
    <property type="entry name" value="LolA"/>
    <property type="match status" value="1"/>
</dbReference>
<dbReference type="InterPro" id="IPR029046">
    <property type="entry name" value="LolA/LolB/LppX"/>
</dbReference>